<comment type="caution">
    <text evidence="14">The sequence shown here is derived from an EMBL/GenBank/DDBJ whole genome shotgun (WGS) entry which is preliminary data.</text>
</comment>
<dbReference type="Gene3D" id="1.10.287.130">
    <property type="match status" value="1"/>
</dbReference>
<feature type="domain" description="Histidine kinase" evidence="12">
    <location>
        <begin position="229"/>
        <end position="429"/>
    </location>
</feature>
<evidence type="ECO:0000256" key="2">
    <source>
        <dbReference type="ARBA" id="ARBA00004370"/>
    </source>
</evidence>
<dbReference type="InterPro" id="IPR036890">
    <property type="entry name" value="HATPase_C_sf"/>
</dbReference>
<evidence type="ECO:0000256" key="4">
    <source>
        <dbReference type="ARBA" id="ARBA00022553"/>
    </source>
</evidence>
<keyword evidence="5" id="KW-0808">Transferase</keyword>
<evidence type="ECO:0000256" key="8">
    <source>
        <dbReference type="ARBA" id="ARBA00022989"/>
    </source>
</evidence>
<sequence>MLSIRARNILLVSALTLLVILVGTASAFVALFVGLNNQEKNQLTQDAALIDEVYRKDIDGDQKQTSTGGLEVDMYDPDSGERIYKSSIPALTLSDLQENNNEVFQRTYGGRNYLIFLKPTKFAGADFTLAIRKDTTYLYNVGKDALTVLAGVVLGMLIISIAAVYVVTRTALAPLVDVSRQTRAINENNLKPIEYHGADDELGLLVGTLNRTLNRLGEAIHQQKVLLAEASHELRTPLTAISGYLRRAEREVPEEQKQYIRDAARVSESMTRLVNDLLQLSRGEIQQSYTPHFIELDEQLDDLSRDFPGLEVNTSGILELIGDPERLNQVWRNLVSNASRAAGDITKVEIAATRIKDTLRVEVIDHGPGITDEEKEKIFQKFYRGKHSGSSGLGLTIVAQIIRMHQGSIKVLDTPGGGATFRVELPAVEEE</sequence>
<evidence type="ECO:0000256" key="9">
    <source>
        <dbReference type="ARBA" id="ARBA00023012"/>
    </source>
</evidence>
<evidence type="ECO:0000313" key="15">
    <source>
        <dbReference type="Proteomes" id="UP000632222"/>
    </source>
</evidence>
<dbReference type="InterPro" id="IPR003661">
    <property type="entry name" value="HisK_dim/P_dom"/>
</dbReference>
<reference evidence="15" key="1">
    <citation type="journal article" date="2019" name="Int. J. Syst. Evol. Microbiol.">
        <title>The Global Catalogue of Microorganisms (GCM) 10K type strain sequencing project: providing services to taxonomists for standard genome sequencing and annotation.</title>
        <authorList>
            <consortium name="The Broad Institute Genomics Platform"/>
            <consortium name="The Broad Institute Genome Sequencing Center for Infectious Disease"/>
            <person name="Wu L."/>
            <person name="Ma J."/>
        </authorList>
    </citation>
    <scope>NUCLEOTIDE SEQUENCE [LARGE SCALE GENOMIC DNA]</scope>
    <source>
        <strain evidence="15">JCM 14370</strain>
    </source>
</reference>
<evidence type="ECO:0000313" key="14">
    <source>
        <dbReference type="EMBL" id="GGJ38114.1"/>
    </source>
</evidence>
<feature type="transmembrane region" description="Helical" evidence="11">
    <location>
        <begin position="145"/>
        <end position="167"/>
    </location>
</feature>
<name>A0ABQ2D2Q8_9DEIO</name>
<dbReference type="Proteomes" id="UP000632222">
    <property type="component" value="Unassembled WGS sequence"/>
</dbReference>
<dbReference type="Gene3D" id="6.10.340.10">
    <property type="match status" value="1"/>
</dbReference>
<accession>A0ABQ2D2Q8</accession>
<evidence type="ECO:0000256" key="10">
    <source>
        <dbReference type="ARBA" id="ARBA00023136"/>
    </source>
</evidence>
<dbReference type="RefSeq" id="WP_189003051.1">
    <property type="nucleotide sequence ID" value="NZ_BMOD01000008.1"/>
</dbReference>
<dbReference type="SUPFAM" id="SSF55874">
    <property type="entry name" value="ATPase domain of HSP90 chaperone/DNA topoisomerase II/histidine kinase"/>
    <property type="match status" value="1"/>
</dbReference>
<organism evidence="14 15">
    <name type="scientific">Deinococcus roseus</name>
    <dbReference type="NCBI Taxonomy" id="392414"/>
    <lineage>
        <taxon>Bacteria</taxon>
        <taxon>Thermotogati</taxon>
        <taxon>Deinococcota</taxon>
        <taxon>Deinococci</taxon>
        <taxon>Deinococcales</taxon>
        <taxon>Deinococcaceae</taxon>
        <taxon>Deinococcus</taxon>
    </lineage>
</organism>
<keyword evidence="8 11" id="KW-1133">Transmembrane helix</keyword>
<dbReference type="InterPro" id="IPR004358">
    <property type="entry name" value="Sig_transdc_His_kin-like_C"/>
</dbReference>
<evidence type="ECO:0000256" key="3">
    <source>
        <dbReference type="ARBA" id="ARBA00012438"/>
    </source>
</evidence>
<evidence type="ECO:0000256" key="7">
    <source>
        <dbReference type="ARBA" id="ARBA00022777"/>
    </source>
</evidence>
<keyword evidence="6 11" id="KW-0812">Transmembrane</keyword>
<evidence type="ECO:0000259" key="12">
    <source>
        <dbReference type="PROSITE" id="PS50109"/>
    </source>
</evidence>
<dbReference type="EC" id="2.7.13.3" evidence="3"/>
<comment type="subcellular location">
    <subcellularLocation>
        <location evidence="2">Membrane</location>
    </subcellularLocation>
</comment>
<evidence type="ECO:0000256" key="11">
    <source>
        <dbReference type="SAM" id="Phobius"/>
    </source>
</evidence>
<dbReference type="CDD" id="cd00075">
    <property type="entry name" value="HATPase"/>
    <property type="match status" value="1"/>
</dbReference>
<dbReference type="Pfam" id="PF02518">
    <property type="entry name" value="HATPase_c"/>
    <property type="match status" value="1"/>
</dbReference>
<dbReference type="Pfam" id="PF00672">
    <property type="entry name" value="HAMP"/>
    <property type="match status" value="1"/>
</dbReference>
<dbReference type="PROSITE" id="PS50109">
    <property type="entry name" value="HIS_KIN"/>
    <property type="match status" value="1"/>
</dbReference>
<evidence type="ECO:0000256" key="6">
    <source>
        <dbReference type="ARBA" id="ARBA00022692"/>
    </source>
</evidence>
<dbReference type="Pfam" id="PF00512">
    <property type="entry name" value="HisKA"/>
    <property type="match status" value="1"/>
</dbReference>
<feature type="domain" description="HAMP" evidence="13">
    <location>
        <begin position="169"/>
        <end position="221"/>
    </location>
</feature>
<protein>
    <recommendedName>
        <fullName evidence="3">histidine kinase</fullName>
        <ecNumber evidence="3">2.7.13.3</ecNumber>
    </recommendedName>
</protein>
<dbReference type="PANTHER" id="PTHR45436:SF5">
    <property type="entry name" value="SENSOR HISTIDINE KINASE TRCS"/>
    <property type="match status" value="1"/>
</dbReference>
<dbReference type="PRINTS" id="PR00344">
    <property type="entry name" value="BCTRLSENSOR"/>
</dbReference>
<gene>
    <name evidence="14" type="ORF">GCM10008938_25300</name>
</gene>
<dbReference type="InterPro" id="IPR005467">
    <property type="entry name" value="His_kinase_dom"/>
</dbReference>
<dbReference type="PANTHER" id="PTHR45436">
    <property type="entry name" value="SENSOR HISTIDINE KINASE YKOH"/>
    <property type="match status" value="1"/>
</dbReference>
<dbReference type="EMBL" id="BMOD01000008">
    <property type="protein sequence ID" value="GGJ38114.1"/>
    <property type="molecule type" value="Genomic_DNA"/>
</dbReference>
<keyword evidence="7" id="KW-0418">Kinase</keyword>
<keyword evidence="9" id="KW-0902">Two-component regulatory system</keyword>
<dbReference type="SMART" id="SM00388">
    <property type="entry name" value="HisKA"/>
    <property type="match status" value="1"/>
</dbReference>
<dbReference type="SUPFAM" id="SSF47384">
    <property type="entry name" value="Homodimeric domain of signal transducing histidine kinase"/>
    <property type="match status" value="1"/>
</dbReference>
<dbReference type="SMART" id="SM00387">
    <property type="entry name" value="HATPase_c"/>
    <property type="match status" value="1"/>
</dbReference>
<comment type="catalytic activity">
    <reaction evidence="1">
        <text>ATP + protein L-histidine = ADP + protein N-phospho-L-histidine.</text>
        <dbReference type="EC" id="2.7.13.3"/>
    </reaction>
</comment>
<evidence type="ECO:0000259" key="13">
    <source>
        <dbReference type="PROSITE" id="PS50885"/>
    </source>
</evidence>
<dbReference type="InterPro" id="IPR050428">
    <property type="entry name" value="TCS_sensor_his_kinase"/>
</dbReference>
<evidence type="ECO:0000256" key="5">
    <source>
        <dbReference type="ARBA" id="ARBA00022679"/>
    </source>
</evidence>
<dbReference type="InterPro" id="IPR003594">
    <property type="entry name" value="HATPase_dom"/>
</dbReference>
<dbReference type="InterPro" id="IPR003660">
    <property type="entry name" value="HAMP_dom"/>
</dbReference>
<evidence type="ECO:0000256" key="1">
    <source>
        <dbReference type="ARBA" id="ARBA00000085"/>
    </source>
</evidence>
<dbReference type="Gene3D" id="3.30.565.10">
    <property type="entry name" value="Histidine kinase-like ATPase, C-terminal domain"/>
    <property type="match status" value="1"/>
</dbReference>
<keyword evidence="15" id="KW-1185">Reference proteome</keyword>
<keyword evidence="10 11" id="KW-0472">Membrane</keyword>
<dbReference type="InterPro" id="IPR036097">
    <property type="entry name" value="HisK_dim/P_sf"/>
</dbReference>
<dbReference type="CDD" id="cd00082">
    <property type="entry name" value="HisKA"/>
    <property type="match status" value="1"/>
</dbReference>
<keyword evidence="4" id="KW-0597">Phosphoprotein</keyword>
<dbReference type="PROSITE" id="PS50885">
    <property type="entry name" value="HAMP"/>
    <property type="match status" value="1"/>
</dbReference>
<proteinExistence type="predicted"/>